<evidence type="ECO:0000256" key="2">
    <source>
        <dbReference type="SAM" id="MobiDB-lite"/>
    </source>
</evidence>
<dbReference type="PANTHER" id="PTHR31471">
    <property type="entry name" value="OS02G0116800 PROTEIN"/>
    <property type="match status" value="1"/>
</dbReference>
<dbReference type="Proteomes" id="UP001652623">
    <property type="component" value="Chromosome 7"/>
</dbReference>
<feature type="compositionally biased region" description="Basic and acidic residues" evidence="2">
    <location>
        <begin position="215"/>
        <end position="224"/>
    </location>
</feature>
<dbReference type="InterPro" id="IPR005516">
    <property type="entry name" value="Remorin_C"/>
</dbReference>
<proteinExistence type="inferred from homology"/>
<name>A0A6P4AVL0_ZIZJJ</name>
<organism evidence="4 5">
    <name type="scientific">Ziziphus jujuba</name>
    <name type="common">Chinese jujube</name>
    <name type="synonym">Ziziphus sativa</name>
    <dbReference type="NCBI Taxonomy" id="326968"/>
    <lineage>
        <taxon>Eukaryota</taxon>
        <taxon>Viridiplantae</taxon>
        <taxon>Streptophyta</taxon>
        <taxon>Embryophyta</taxon>
        <taxon>Tracheophyta</taxon>
        <taxon>Spermatophyta</taxon>
        <taxon>Magnoliopsida</taxon>
        <taxon>eudicotyledons</taxon>
        <taxon>Gunneridae</taxon>
        <taxon>Pentapetalae</taxon>
        <taxon>rosids</taxon>
        <taxon>fabids</taxon>
        <taxon>Rosales</taxon>
        <taxon>Rhamnaceae</taxon>
        <taxon>Paliureae</taxon>
        <taxon>Ziziphus</taxon>
    </lineage>
</organism>
<dbReference type="PANTHER" id="PTHR31471:SF2">
    <property type="entry name" value="REMORIN FAMILY PROTEIN"/>
    <property type="match status" value="1"/>
</dbReference>
<dbReference type="Pfam" id="PF03763">
    <property type="entry name" value="Remorin_C"/>
    <property type="match status" value="1"/>
</dbReference>
<dbReference type="KEGG" id="zju:107424786"/>
<protein>
    <submittedName>
        <fullName evidence="5">Uncharacterized protein LOC107424786</fullName>
    </submittedName>
</protein>
<evidence type="ECO:0000313" key="4">
    <source>
        <dbReference type="Proteomes" id="UP001652623"/>
    </source>
</evidence>
<keyword evidence="4" id="KW-1185">Reference proteome</keyword>
<evidence type="ECO:0000259" key="3">
    <source>
        <dbReference type="Pfam" id="PF03763"/>
    </source>
</evidence>
<sequence length="372" mass="40934">MKKASGSHDLGTFSSPGAPIYRGNSIGCQKGWTSERVPTTTSGGGNKHIGSGALMSFNSGRTLPSKWEDAERWICSPISGYGISKNSNSLPQRRPKSKSGPIVPPGPSYYSNHSPAITALEGGILRNFVLGSPFSTGVLAADGVFDGTAQFYPPGLPELRIGNLRPEKDEEALVPRAVSQRDMATQMSPRESRGRSSFSPSPPALVSLAEQQSDQSDKSEVKDVQVDKRATMIRWSKRRGMGFNKKGPPDVKDFNENPDQVRTSSFDIAEAAMDISKLQREEAKITAWENLQKAKAEASIRKLEMKLERKRSESMDKIINKLGMAQSKARKMRSKLCDEEDQQVANTSRKHFSISKHLRVGSLSRFFICHAF</sequence>
<feature type="domain" description="Remorin C-terminal" evidence="3">
    <location>
        <begin position="266"/>
        <end position="357"/>
    </location>
</feature>
<dbReference type="InParanoid" id="A0A6P4AVL0"/>
<feature type="region of interest" description="Disordered" evidence="2">
    <location>
        <begin position="162"/>
        <end position="224"/>
    </location>
</feature>
<dbReference type="AlphaFoldDB" id="A0A6P4AVL0"/>
<gene>
    <name evidence="5" type="primary">LOC107424786</name>
</gene>
<feature type="region of interest" description="Disordered" evidence="2">
    <location>
        <begin position="85"/>
        <end position="104"/>
    </location>
</feature>
<evidence type="ECO:0000256" key="1">
    <source>
        <dbReference type="ARBA" id="ARBA00005711"/>
    </source>
</evidence>
<dbReference type="GeneID" id="107424786"/>
<comment type="similarity">
    <text evidence="1">Belongs to the remorin family.</text>
</comment>
<dbReference type="RefSeq" id="XP_015890132.2">
    <property type="nucleotide sequence ID" value="XM_016034646.4"/>
</dbReference>
<reference evidence="5" key="1">
    <citation type="submission" date="2025-08" db="UniProtKB">
        <authorList>
            <consortium name="RefSeq"/>
        </authorList>
    </citation>
    <scope>IDENTIFICATION</scope>
    <source>
        <tissue evidence="5">Seedling</tissue>
    </source>
</reference>
<dbReference type="FunCoup" id="A0A6P4AVL0">
    <property type="interactions" value="42"/>
</dbReference>
<evidence type="ECO:0000313" key="5">
    <source>
        <dbReference type="RefSeq" id="XP_015890132.2"/>
    </source>
</evidence>
<accession>A0A6P4AVL0</accession>